<organism evidence="1 2">
    <name type="scientific">Chryseobacterium suipulveris</name>
    <dbReference type="NCBI Taxonomy" id="2929800"/>
    <lineage>
        <taxon>Bacteria</taxon>
        <taxon>Pseudomonadati</taxon>
        <taxon>Bacteroidota</taxon>
        <taxon>Flavobacteriia</taxon>
        <taxon>Flavobacteriales</taxon>
        <taxon>Weeksellaceae</taxon>
        <taxon>Chryseobacterium group</taxon>
        <taxon>Chryseobacterium</taxon>
    </lineage>
</organism>
<name>A0ABY4BR35_9FLAO</name>
<keyword evidence="2" id="KW-1185">Reference proteome</keyword>
<protein>
    <submittedName>
        <fullName evidence="1">Uncharacterized protein</fullName>
    </submittedName>
</protein>
<gene>
    <name evidence="1" type="ORF">MTP09_09900</name>
</gene>
<dbReference type="RefSeq" id="WP_243548250.1">
    <property type="nucleotide sequence ID" value="NZ_CP094532.1"/>
</dbReference>
<evidence type="ECO:0000313" key="1">
    <source>
        <dbReference type="EMBL" id="UOE40226.1"/>
    </source>
</evidence>
<reference evidence="1 2" key="1">
    <citation type="submission" date="2022-03" db="EMBL/GenBank/DDBJ databases">
        <title>Chryseobacterium sp. isolated from particulate matters in swine house.</title>
        <authorList>
            <person name="Won M."/>
            <person name="Kim S.-J."/>
            <person name="Kwon S.-W."/>
        </authorList>
    </citation>
    <scope>NUCLEOTIDE SEQUENCE [LARGE SCALE GENOMIC DNA]</scope>
    <source>
        <strain evidence="1 2">SC2-2</strain>
    </source>
</reference>
<proteinExistence type="predicted"/>
<accession>A0ABY4BR35</accession>
<evidence type="ECO:0000313" key="2">
    <source>
        <dbReference type="Proteomes" id="UP000831460"/>
    </source>
</evidence>
<dbReference type="EMBL" id="CP094532">
    <property type="protein sequence ID" value="UOE40226.1"/>
    <property type="molecule type" value="Genomic_DNA"/>
</dbReference>
<dbReference type="Proteomes" id="UP000831460">
    <property type="component" value="Chromosome"/>
</dbReference>
<sequence length="97" mass="11023">MKYLVVAASLNGTGIRDKYNGGYVDIKKLGLSVDTINRIEQWLLNYEDEHYNGFSDGCNVDKLDKEGLEIAKIVNEELSDVKIEYFSDARMTTEILL</sequence>